<dbReference type="SUPFAM" id="SSF52467">
    <property type="entry name" value="DHS-like NAD/FAD-binding domain"/>
    <property type="match status" value="1"/>
</dbReference>
<comment type="similarity">
    <text evidence="2">Belongs to the sirtuin family. Class I subfamily.</text>
</comment>
<dbReference type="InterPro" id="IPR026591">
    <property type="entry name" value="Sirtuin_cat_small_dom_sf"/>
</dbReference>
<feature type="active site" description="Proton acceptor" evidence="5">
    <location>
        <position position="149"/>
    </location>
</feature>
<keyword evidence="4" id="KW-0520">NAD</keyword>
<feature type="binding site" evidence="5">
    <location>
        <position position="160"/>
    </location>
    <ligand>
        <name>Zn(2+)</name>
        <dbReference type="ChEBI" id="CHEBI:29105"/>
    </ligand>
</feature>
<evidence type="ECO:0000256" key="4">
    <source>
        <dbReference type="ARBA" id="ARBA00023027"/>
    </source>
</evidence>
<dbReference type="PANTHER" id="PTHR11085:SF10">
    <property type="entry name" value="NAD-DEPENDENT PROTEIN DEACYLASE SIRTUIN-5, MITOCHONDRIAL-RELATED"/>
    <property type="match status" value="1"/>
</dbReference>
<feature type="domain" description="Deacetylase sirtuin-type" evidence="6">
    <location>
        <begin position="1"/>
        <end position="306"/>
    </location>
</feature>
<dbReference type="FunCoup" id="A0A317XHK8">
    <property type="interactions" value="46"/>
</dbReference>
<dbReference type="PANTHER" id="PTHR11085">
    <property type="entry name" value="NAD-DEPENDENT PROTEIN DEACYLASE SIRTUIN-5, MITOCHONDRIAL-RELATED"/>
    <property type="match status" value="1"/>
</dbReference>
<proteinExistence type="inferred from homology"/>
<dbReference type="Pfam" id="PF02146">
    <property type="entry name" value="SIR2"/>
    <property type="match status" value="1"/>
</dbReference>
<dbReference type="Proteomes" id="UP000246740">
    <property type="component" value="Unassembled WGS sequence"/>
</dbReference>
<feature type="binding site" evidence="5">
    <location>
        <position position="196"/>
    </location>
    <ligand>
        <name>Zn(2+)</name>
        <dbReference type="ChEBI" id="CHEBI:29105"/>
    </ligand>
</feature>
<dbReference type="PROSITE" id="PS50305">
    <property type="entry name" value="SIRTUIN"/>
    <property type="match status" value="1"/>
</dbReference>
<comment type="subcellular location">
    <subcellularLocation>
        <location evidence="1">Mitochondrion</location>
    </subcellularLocation>
</comment>
<evidence type="ECO:0000256" key="5">
    <source>
        <dbReference type="PROSITE-ProRule" id="PRU00236"/>
    </source>
</evidence>
<dbReference type="GO" id="GO:0005739">
    <property type="term" value="C:mitochondrion"/>
    <property type="evidence" value="ECO:0007669"/>
    <property type="project" value="UniProtKB-SubCell"/>
</dbReference>
<dbReference type="Gene3D" id="3.30.1600.10">
    <property type="entry name" value="SIR2/SIRT2 'Small Domain"/>
    <property type="match status" value="1"/>
</dbReference>
<dbReference type="AlphaFoldDB" id="A0A317XHK8"/>
<dbReference type="InterPro" id="IPR003000">
    <property type="entry name" value="Sirtuin"/>
</dbReference>
<evidence type="ECO:0000256" key="3">
    <source>
        <dbReference type="ARBA" id="ARBA00022679"/>
    </source>
</evidence>
<dbReference type="GO" id="GO:0017136">
    <property type="term" value="F:histone deacetylase activity, NAD-dependent"/>
    <property type="evidence" value="ECO:0007669"/>
    <property type="project" value="TreeGrafter"/>
</dbReference>
<gene>
    <name evidence="7" type="ORF">BCV70DRAFT_45087</name>
</gene>
<keyword evidence="3" id="KW-0808">Transferase</keyword>
<reference evidence="7 8" key="1">
    <citation type="journal article" date="2018" name="Mol. Biol. Evol.">
        <title>Broad Genomic Sampling Reveals a Smut Pathogenic Ancestry of the Fungal Clade Ustilaginomycotina.</title>
        <authorList>
            <person name="Kijpornyongpan T."/>
            <person name="Mondo S.J."/>
            <person name="Barry K."/>
            <person name="Sandor L."/>
            <person name="Lee J."/>
            <person name="Lipzen A."/>
            <person name="Pangilinan J."/>
            <person name="LaButti K."/>
            <person name="Hainaut M."/>
            <person name="Henrissat B."/>
            <person name="Grigoriev I.V."/>
            <person name="Spatafora J.W."/>
            <person name="Aime M.C."/>
        </authorList>
    </citation>
    <scope>NUCLEOTIDE SEQUENCE [LARGE SCALE GENOMIC DNA]</scope>
    <source>
        <strain evidence="7 8">MCA 3645</strain>
    </source>
</reference>
<dbReference type="InterPro" id="IPR029035">
    <property type="entry name" value="DHS-like_NAD/FAD-binding_dom"/>
</dbReference>
<evidence type="ECO:0000313" key="7">
    <source>
        <dbReference type="EMBL" id="PWY97754.1"/>
    </source>
</evidence>
<keyword evidence="5" id="KW-0862">Zinc</keyword>
<dbReference type="Gene3D" id="3.40.50.1220">
    <property type="entry name" value="TPP-binding domain"/>
    <property type="match status" value="1"/>
</dbReference>
<protein>
    <submittedName>
        <fullName evidence="7">DHS-like NAD/FAD-binding domain-containing protein</fullName>
    </submittedName>
</protein>
<dbReference type="EMBL" id="KZ819202">
    <property type="protein sequence ID" value="PWY97754.1"/>
    <property type="molecule type" value="Genomic_DNA"/>
</dbReference>
<feature type="binding site" evidence="5">
    <location>
        <position position="209"/>
    </location>
    <ligand>
        <name>Zn(2+)</name>
        <dbReference type="ChEBI" id="CHEBI:29105"/>
    </ligand>
</feature>
<dbReference type="GO" id="GO:0046872">
    <property type="term" value="F:metal ion binding"/>
    <property type="evidence" value="ECO:0007669"/>
    <property type="project" value="UniProtKB-KW"/>
</dbReference>
<accession>A0A317XHK8</accession>
<evidence type="ECO:0000256" key="2">
    <source>
        <dbReference type="ARBA" id="ARBA00006924"/>
    </source>
</evidence>
<dbReference type="STRING" id="1882483.A0A317XHK8"/>
<dbReference type="OrthoDB" id="424302at2759"/>
<dbReference type="GO" id="GO:0070403">
    <property type="term" value="F:NAD+ binding"/>
    <property type="evidence" value="ECO:0007669"/>
    <property type="project" value="InterPro"/>
</dbReference>
<evidence type="ECO:0000256" key="1">
    <source>
        <dbReference type="ARBA" id="ARBA00004173"/>
    </source>
</evidence>
<sequence length="306" mass="33188">MSSSLTSFRKALGEAKHPVALAGAGLSAASGIPTFRGAGGLWRQHDALSLATPQAFRADPSKVWQFYHYRRSVVLRAEPNLAHVVLAKLLLDSDSARSRVIPAAQSFHLITQNVDGLSLRALSSLQSQQPGTGSDAPDVTRSDDVIEMHGNLFKTICTCCSDVRLNFDDPISPALEGTHNLESEYRPIPVDQLPRCRRPRSASASEPRCNGLLRPGVVWFGESIPGLERIQALIDRCDLILVLGTSATVYPAAGFSDHVLHHNGGKVAVFNIDPAEGCQSDSQHTNPAQWYFQGPVEKILPDILQL</sequence>
<keyword evidence="8" id="KW-1185">Reference proteome</keyword>
<dbReference type="InterPro" id="IPR026590">
    <property type="entry name" value="Ssirtuin_cat_dom"/>
</dbReference>
<keyword evidence="5" id="KW-0479">Metal-binding</keyword>
<dbReference type="InterPro" id="IPR050134">
    <property type="entry name" value="NAD-dep_sirtuin_deacylases"/>
</dbReference>
<feature type="binding site" evidence="5">
    <location>
        <position position="157"/>
    </location>
    <ligand>
        <name>Zn(2+)</name>
        <dbReference type="ChEBI" id="CHEBI:29105"/>
    </ligand>
</feature>
<evidence type="ECO:0000259" key="6">
    <source>
        <dbReference type="PROSITE" id="PS50305"/>
    </source>
</evidence>
<name>A0A317XHK8_9BASI</name>
<organism evidence="7 8">
    <name type="scientific">Testicularia cyperi</name>
    <dbReference type="NCBI Taxonomy" id="1882483"/>
    <lineage>
        <taxon>Eukaryota</taxon>
        <taxon>Fungi</taxon>
        <taxon>Dikarya</taxon>
        <taxon>Basidiomycota</taxon>
        <taxon>Ustilaginomycotina</taxon>
        <taxon>Ustilaginomycetes</taxon>
        <taxon>Ustilaginales</taxon>
        <taxon>Anthracoideaceae</taxon>
        <taxon>Testicularia</taxon>
    </lineage>
</organism>
<dbReference type="InParanoid" id="A0A317XHK8"/>
<dbReference type="GO" id="GO:0005634">
    <property type="term" value="C:nucleus"/>
    <property type="evidence" value="ECO:0007669"/>
    <property type="project" value="TreeGrafter"/>
</dbReference>
<evidence type="ECO:0000313" key="8">
    <source>
        <dbReference type="Proteomes" id="UP000246740"/>
    </source>
</evidence>